<organism evidence="2 3">
    <name type="scientific">Didymella glomerata</name>
    <dbReference type="NCBI Taxonomy" id="749621"/>
    <lineage>
        <taxon>Eukaryota</taxon>
        <taxon>Fungi</taxon>
        <taxon>Dikarya</taxon>
        <taxon>Ascomycota</taxon>
        <taxon>Pezizomycotina</taxon>
        <taxon>Dothideomycetes</taxon>
        <taxon>Pleosporomycetidae</taxon>
        <taxon>Pleosporales</taxon>
        <taxon>Pleosporineae</taxon>
        <taxon>Didymellaceae</taxon>
        <taxon>Didymella</taxon>
    </lineage>
</organism>
<name>A0A9W8X3P0_9PLEO</name>
<keyword evidence="1" id="KW-1133">Transmembrane helix</keyword>
<keyword evidence="2" id="KW-0808">Transferase</keyword>
<feature type="non-terminal residue" evidence="2">
    <location>
        <position position="87"/>
    </location>
</feature>
<protein>
    <submittedName>
        <fullName evidence="2">Para-aminobenzoate synthase, (PABA)</fullName>
        <ecNumber evidence="2">2.6.1.85</ecNumber>
    </submittedName>
</protein>
<feature type="transmembrane region" description="Helical" evidence="1">
    <location>
        <begin position="6"/>
        <end position="29"/>
    </location>
</feature>
<dbReference type="EC" id="2.6.1.85" evidence="2"/>
<keyword evidence="1" id="KW-0812">Transmembrane</keyword>
<keyword evidence="2" id="KW-0032">Aminotransferase</keyword>
<dbReference type="SUPFAM" id="SSF103473">
    <property type="entry name" value="MFS general substrate transporter"/>
    <property type="match status" value="1"/>
</dbReference>
<dbReference type="Proteomes" id="UP001140562">
    <property type="component" value="Unassembled WGS sequence"/>
</dbReference>
<accession>A0A9W8X3P0</accession>
<evidence type="ECO:0000313" key="2">
    <source>
        <dbReference type="EMBL" id="KAJ4340248.1"/>
    </source>
</evidence>
<evidence type="ECO:0000313" key="3">
    <source>
        <dbReference type="Proteomes" id="UP001140562"/>
    </source>
</evidence>
<comment type="caution">
    <text evidence="2">The sequence shown here is derived from an EMBL/GenBank/DDBJ whole genome shotgun (WGS) entry which is preliminary data.</text>
</comment>
<reference evidence="2" key="1">
    <citation type="submission" date="2022-10" db="EMBL/GenBank/DDBJ databases">
        <title>Tapping the CABI collections for fungal endophytes: first genome assemblies for Collariella, Neodidymelliopsis, Ascochyta clinopodiicola, Didymella pomorum, Didymosphaeria variabile, Neocosmospora piperis and Neocucurbitaria cava.</title>
        <authorList>
            <person name="Hill R."/>
        </authorList>
    </citation>
    <scope>NUCLEOTIDE SEQUENCE</scope>
    <source>
        <strain evidence="2">IMI 360193</strain>
    </source>
</reference>
<sequence length="87" mass="9219">MVVTHLPSSLFLGALPAAPNLGLTVFFLIGRSMMSSMDQAPRSAFISMVVLPEERTAVMGIVNTLKILSQSAGPWITGVLAGGGRFW</sequence>
<proteinExistence type="predicted"/>
<evidence type="ECO:0000256" key="1">
    <source>
        <dbReference type="SAM" id="Phobius"/>
    </source>
</evidence>
<dbReference type="EMBL" id="JAPEUV010000017">
    <property type="protein sequence ID" value="KAJ4340248.1"/>
    <property type="molecule type" value="Genomic_DNA"/>
</dbReference>
<dbReference type="Gene3D" id="1.20.1250.20">
    <property type="entry name" value="MFS general substrate transporter like domains"/>
    <property type="match status" value="1"/>
</dbReference>
<dbReference type="InterPro" id="IPR036259">
    <property type="entry name" value="MFS_trans_sf"/>
</dbReference>
<dbReference type="GO" id="GO:0000329">
    <property type="term" value="C:fungal-type vacuole membrane"/>
    <property type="evidence" value="ECO:0007669"/>
    <property type="project" value="TreeGrafter"/>
</dbReference>
<dbReference type="GO" id="GO:0046820">
    <property type="term" value="F:4-amino-4-deoxychorismate synthase activity"/>
    <property type="evidence" value="ECO:0007669"/>
    <property type="project" value="UniProtKB-EC"/>
</dbReference>
<dbReference type="PANTHER" id="PTHR23520">
    <property type="entry name" value="TRANSPORTER, PUTATIVE (AFU_ORTHOLOGUE AFUA_3G04000)-RELATED"/>
    <property type="match status" value="1"/>
</dbReference>
<dbReference type="AlphaFoldDB" id="A0A9W8X3P0"/>
<dbReference type="OrthoDB" id="10027823at2759"/>
<keyword evidence="3" id="KW-1185">Reference proteome</keyword>
<dbReference type="PANTHER" id="PTHR23520:SF5">
    <property type="entry name" value="TRANSPORTER, PUTATIVE (AFU_ORTHOLOGUE AFUA_3G04000)-RELATED"/>
    <property type="match status" value="1"/>
</dbReference>
<gene>
    <name evidence="2" type="primary">ABZ1_1</name>
    <name evidence="2" type="ORF">N0V87_002538</name>
</gene>
<keyword evidence="1" id="KW-0472">Membrane</keyword>